<keyword evidence="2" id="KW-1185">Reference proteome</keyword>
<gene>
    <name evidence="1" type="ORF">AMECASPLE_003459</name>
</gene>
<accession>A0ABV0XMM2</accession>
<dbReference type="EMBL" id="JAHRIP010009541">
    <property type="protein sequence ID" value="MEQ2282702.1"/>
    <property type="molecule type" value="Genomic_DNA"/>
</dbReference>
<dbReference type="Proteomes" id="UP001469553">
    <property type="component" value="Unassembled WGS sequence"/>
</dbReference>
<reference evidence="1 2" key="1">
    <citation type="submission" date="2021-06" db="EMBL/GenBank/DDBJ databases">
        <authorList>
            <person name="Palmer J.M."/>
        </authorList>
    </citation>
    <scope>NUCLEOTIDE SEQUENCE [LARGE SCALE GENOMIC DNA]</scope>
    <source>
        <strain evidence="1 2">AS_MEX2019</strain>
        <tissue evidence="1">Muscle</tissue>
    </source>
</reference>
<evidence type="ECO:0000313" key="2">
    <source>
        <dbReference type="Proteomes" id="UP001469553"/>
    </source>
</evidence>
<organism evidence="1 2">
    <name type="scientific">Ameca splendens</name>
    <dbReference type="NCBI Taxonomy" id="208324"/>
    <lineage>
        <taxon>Eukaryota</taxon>
        <taxon>Metazoa</taxon>
        <taxon>Chordata</taxon>
        <taxon>Craniata</taxon>
        <taxon>Vertebrata</taxon>
        <taxon>Euteleostomi</taxon>
        <taxon>Actinopterygii</taxon>
        <taxon>Neopterygii</taxon>
        <taxon>Teleostei</taxon>
        <taxon>Neoteleostei</taxon>
        <taxon>Acanthomorphata</taxon>
        <taxon>Ovalentaria</taxon>
        <taxon>Atherinomorphae</taxon>
        <taxon>Cyprinodontiformes</taxon>
        <taxon>Goodeidae</taxon>
        <taxon>Ameca</taxon>
    </lineage>
</organism>
<sequence>MASSSLSGFSAHASTGLVSLWIMTLSYQLQLASSPGLLLLGTFYTTRRSSLGHRTPLLPEHTIARKQTGPTAFYFTVSGVASSESQRDIFVCQASADDFIFLSNCCTDAYSVWASSVFDFLEPVQDSPPRLVQSFLSGCSNQRQVCTPPWPIISQGITFKDHLHGRDCSSAELRPSSTPSPP</sequence>
<protein>
    <submittedName>
        <fullName evidence="1">Uncharacterized protein</fullName>
    </submittedName>
</protein>
<proteinExistence type="predicted"/>
<evidence type="ECO:0000313" key="1">
    <source>
        <dbReference type="EMBL" id="MEQ2282702.1"/>
    </source>
</evidence>
<comment type="caution">
    <text evidence="1">The sequence shown here is derived from an EMBL/GenBank/DDBJ whole genome shotgun (WGS) entry which is preliminary data.</text>
</comment>
<name>A0ABV0XMM2_9TELE</name>